<dbReference type="AlphaFoldDB" id="A0A9P0MPU6"/>
<dbReference type="EMBL" id="OV725080">
    <property type="protein sequence ID" value="CAH1400345.1"/>
    <property type="molecule type" value="Genomic_DNA"/>
</dbReference>
<evidence type="ECO:0000256" key="1">
    <source>
        <dbReference type="SAM" id="MobiDB-lite"/>
    </source>
</evidence>
<feature type="compositionally biased region" description="Low complexity" evidence="1">
    <location>
        <begin position="67"/>
        <end position="78"/>
    </location>
</feature>
<evidence type="ECO:0000313" key="3">
    <source>
        <dbReference type="Proteomes" id="UP001152798"/>
    </source>
</evidence>
<feature type="region of interest" description="Disordered" evidence="1">
    <location>
        <begin position="63"/>
        <end position="91"/>
    </location>
</feature>
<reference evidence="2" key="1">
    <citation type="submission" date="2022-01" db="EMBL/GenBank/DDBJ databases">
        <authorList>
            <person name="King R."/>
        </authorList>
    </citation>
    <scope>NUCLEOTIDE SEQUENCE</scope>
</reference>
<sequence length="111" mass="12002">MLLTVENGVAEWRWMQGGCPEGVKLEPAAPTPSWPGMTRMTGLLSVLTAPFYPIYDSPKLLLSNGPSSADLKCSSDSSRGGRRRPTGGFNHASLQAVSLLITDQLTRGRRE</sequence>
<evidence type="ECO:0000313" key="2">
    <source>
        <dbReference type="EMBL" id="CAH1400345.1"/>
    </source>
</evidence>
<organism evidence="2 3">
    <name type="scientific">Nezara viridula</name>
    <name type="common">Southern green stink bug</name>
    <name type="synonym">Cimex viridulus</name>
    <dbReference type="NCBI Taxonomy" id="85310"/>
    <lineage>
        <taxon>Eukaryota</taxon>
        <taxon>Metazoa</taxon>
        <taxon>Ecdysozoa</taxon>
        <taxon>Arthropoda</taxon>
        <taxon>Hexapoda</taxon>
        <taxon>Insecta</taxon>
        <taxon>Pterygota</taxon>
        <taxon>Neoptera</taxon>
        <taxon>Paraneoptera</taxon>
        <taxon>Hemiptera</taxon>
        <taxon>Heteroptera</taxon>
        <taxon>Panheteroptera</taxon>
        <taxon>Pentatomomorpha</taxon>
        <taxon>Pentatomoidea</taxon>
        <taxon>Pentatomidae</taxon>
        <taxon>Pentatominae</taxon>
        <taxon>Nezara</taxon>
    </lineage>
</organism>
<dbReference type="Proteomes" id="UP001152798">
    <property type="component" value="Chromosome 4"/>
</dbReference>
<name>A0A9P0MPU6_NEZVI</name>
<keyword evidence="3" id="KW-1185">Reference proteome</keyword>
<protein>
    <submittedName>
        <fullName evidence="2">Uncharacterized protein</fullName>
    </submittedName>
</protein>
<accession>A0A9P0MPU6</accession>
<proteinExistence type="predicted"/>
<gene>
    <name evidence="2" type="ORF">NEZAVI_LOCUS9608</name>
</gene>